<evidence type="ECO:0000313" key="2">
    <source>
        <dbReference type="Proteomes" id="UP000294530"/>
    </source>
</evidence>
<dbReference type="GeneID" id="94345184"/>
<evidence type="ECO:0000313" key="1">
    <source>
        <dbReference type="EMBL" id="TDH68483.1"/>
    </source>
</evidence>
<comment type="caution">
    <text evidence="1">The sequence shown here is derived from an EMBL/GenBank/DDBJ whole genome shotgun (WGS) entry which is preliminary data.</text>
</comment>
<dbReference type="RefSeq" id="XP_067817982.1">
    <property type="nucleotide sequence ID" value="XM_067959513.1"/>
</dbReference>
<name>A0A976FKT7_BRELC</name>
<dbReference type="KEGG" id="blac:94345184"/>
<sequence length="358" mass="40060">MENTRRAILRGRALANEGFYDHAIETWKEMLKVAYDMHDYAGMFVLAVDIGEASVRLAMRSDPKALKLLKEAVENFDYALQIVSKCLLQDDLKKNQMLCNGVKHATILRTKAQQLMNNLRMEEPENKVWSCSTCATSGKKLVLDENDGRLYCNGCYEAYYATTEIAAASVGVVLENEDIIATSEWKNEQTANEINENSADDLARSRTSLELAIVKEKERPELFQTTSKHIDNEGKKDRVRYDRVELGSLANFLAGSTCLDHQAGDQRHNDVITVPTAIAAIEDELVEKVDSTTKDYDMELHYRTAALQMPVLAQAGISCDDYSDKLKYSIAQLLEIRESSPIDCPATVLASPCARAPF</sequence>
<accession>A0A976FKT7</accession>
<organism evidence="1 2">
    <name type="scientific">Bremia lactucae</name>
    <name type="common">Lettuce downy mildew</name>
    <dbReference type="NCBI Taxonomy" id="4779"/>
    <lineage>
        <taxon>Eukaryota</taxon>
        <taxon>Sar</taxon>
        <taxon>Stramenopiles</taxon>
        <taxon>Oomycota</taxon>
        <taxon>Peronosporomycetes</taxon>
        <taxon>Peronosporales</taxon>
        <taxon>Peronosporaceae</taxon>
        <taxon>Bremia</taxon>
    </lineage>
</organism>
<proteinExistence type="predicted"/>
<dbReference type="OrthoDB" id="77486at2759"/>
<reference evidence="1 2" key="1">
    <citation type="journal article" date="2021" name="Genome Biol.">
        <title>AFLAP: assembly-free linkage analysis pipeline using k-mers from genome sequencing data.</title>
        <authorList>
            <person name="Fletcher K."/>
            <person name="Zhang L."/>
            <person name="Gil J."/>
            <person name="Han R."/>
            <person name="Cavanaugh K."/>
            <person name="Michelmore R."/>
        </authorList>
    </citation>
    <scope>NUCLEOTIDE SEQUENCE [LARGE SCALE GENOMIC DNA]</scope>
    <source>
        <strain evidence="1 2">SF5</strain>
    </source>
</reference>
<gene>
    <name evidence="1" type="ORF">CCR75_001410</name>
</gene>
<dbReference type="Proteomes" id="UP000294530">
    <property type="component" value="Unassembled WGS sequence"/>
</dbReference>
<dbReference type="EMBL" id="SHOA02000016">
    <property type="protein sequence ID" value="TDH68483.1"/>
    <property type="molecule type" value="Genomic_DNA"/>
</dbReference>
<protein>
    <submittedName>
        <fullName evidence="1">Uncharacterized protein</fullName>
    </submittedName>
</protein>
<dbReference type="AlphaFoldDB" id="A0A976FKT7"/>
<keyword evidence="2" id="KW-1185">Reference proteome</keyword>